<evidence type="ECO:0000313" key="3">
    <source>
        <dbReference type="Proteomes" id="UP001055172"/>
    </source>
</evidence>
<dbReference type="EMBL" id="BPPX01000053">
    <property type="protein sequence ID" value="GJC90416.1"/>
    <property type="molecule type" value="Genomic_DNA"/>
</dbReference>
<dbReference type="AlphaFoldDB" id="A0AA37M0D1"/>
<sequence>MDQQQQQQQQQQQHGEGLPGDDEGTNYPTDTNMAAWSAAAAAAPSANRYQAAALQNHLRQSEAGVDQELARHGLKPTNDDIRHQELLHKLRNLWPNGQWHPAAFAPTSTKDIALVRAMVRMTDLWLQERPATPLSALWDADGVIMATIQASNNPLFTRANALLALRRLEEMLDVVPPRRKAAESAVQGIKDAAASSKSNAKAKRKAKAEGEEEEEEEAEDRVKAEADELPELARDNQTPSLPPRDDFAPFDDMGFDFDFSADGPKSPTPLFSPLPHSPSVPFCPVADDNMASEVTNDDILAHFLSRPVVDVAPSTAADMEIRLRALENVFLVEARREAETARAAAKNRCRRRRRHESREAETADADADADDNIAKIVAGAIAGAKKEAKKIYGARFMARNQAVMTTRMKRVLERELAEMDFW</sequence>
<organism evidence="2 3">
    <name type="scientific">Colletotrichum liriopes</name>
    <dbReference type="NCBI Taxonomy" id="708192"/>
    <lineage>
        <taxon>Eukaryota</taxon>
        <taxon>Fungi</taxon>
        <taxon>Dikarya</taxon>
        <taxon>Ascomycota</taxon>
        <taxon>Pezizomycotina</taxon>
        <taxon>Sordariomycetes</taxon>
        <taxon>Hypocreomycetidae</taxon>
        <taxon>Glomerellales</taxon>
        <taxon>Glomerellaceae</taxon>
        <taxon>Colletotrichum</taxon>
        <taxon>Colletotrichum spaethianum species complex</taxon>
    </lineage>
</organism>
<feature type="compositionally biased region" description="Low complexity" evidence="1">
    <location>
        <begin position="1"/>
        <end position="13"/>
    </location>
</feature>
<keyword evidence="3" id="KW-1185">Reference proteome</keyword>
<feature type="region of interest" description="Disordered" evidence="1">
    <location>
        <begin position="342"/>
        <end position="365"/>
    </location>
</feature>
<feature type="region of interest" description="Disordered" evidence="1">
    <location>
        <begin position="185"/>
        <end position="247"/>
    </location>
</feature>
<protein>
    <submittedName>
        <fullName evidence="2">Uncharacterized protein</fullName>
    </submittedName>
</protein>
<evidence type="ECO:0000313" key="2">
    <source>
        <dbReference type="EMBL" id="GJC90416.1"/>
    </source>
</evidence>
<gene>
    <name evidence="2" type="ORF">ColLi_13254</name>
</gene>
<comment type="caution">
    <text evidence="2">The sequence shown here is derived from an EMBL/GenBank/DDBJ whole genome shotgun (WGS) entry which is preliminary data.</text>
</comment>
<feature type="compositionally biased region" description="Basic and acidic residues" evidence="1">
    <location>
        <begin position="220"/>
        <end position="234"/>
    </location>
</feature>
<feature type="compositionally biased region" description="Acidic residues" evidence="1">
    <location>
        <begin position="210"/>
        <end position="219"/>
    </location>
</feature>
<name>A0AA37M0D1_9PEZI</name>
<feature type="compositionally biased region" description="Basic residues" evidence="1">
    <location>
        <begin position="345"/>
        <end position="355"/>
    </location>
</feature>
<feature type="region of interest" description="Disordered" evidence="1">
    <location>
        <begin position="1"/>
        <end position="32"/>
    </location>
</feature>
<evidence type="ECO:0000256" key="1">
    <source>
        <dbReference type="SAM" id="MobiDB-lite"/>
    </source>
</evidence>
<proteinExistence type="predicted"/>
<reference evidence="2 3" key="1">
    <citation type="submission" date="2021-07" db="EMBL/GenBank/DDBJ databases">
        <title>Genome data of Colletotrichum spaethianum.</title>
        <authorList>
            <person name="Utami Y.D."/>
            <person name="Hiruma K."/>
        </authorList>
    </citation>
    <scope>NUCLEOTIDE SEQUENCE [LARGE SCALE GENOMIC DNA]</scope>
    <source>
        <strain evidence="2 3">MAFF 242679</strain>
    </source>
</reference>
<dbReference type="Proteomes" id="UP001055172">
    <property type="component" value="Unassembled WGS sequence"/>
</dbReference>
<accession>A0AA37M0D1</accession>
<feature type="compositionally biased region" description="Low complexity" evidence="1">
    <location>
        <begin position="190"/>
        <end position="199"/>
    </location>
</feature>